<dbReference type="InterPro" id="IPR029044">
    <property type="entry name" value="Nucleotide-diphossugar_trans"/>
</dbReference>
<dbReference type="PIRSF" id="PIRSF018153">
    <property type="entry name" value="Glyco_trans_15"/>
    <property type="match status" value="1"/>
</dbReference>
<dbReference type="AlphaFoldDB" id="A0A225B7F7"/>
<evidence type="ECO:0000256" key="2">
    <source>
        <dbReference type="ARBA" id="ARBA00022676"/>
    </source>
</evidence>
<feature type="active site" description="Nucleophile" evidence="4">
    <location>
        <position position="277"/>
    </location>
</feature>
<dbReference type="GO" id="GO:0005794">
    <property type="term" value="C:Golgi apparatus"/>
    <property type="evidence" value="ECO:0007669"/>
    <property type="project" value="TreeGrafter"/>
</dbReference>
<dbReference type="GO" id="GO:0006493">
    <property type="term" value="P:protein O-linked glycosylation"/>
    <property type="evidence" value="ECO:0007669"/>
    <property type="project" value="TreeGrafter"/>
</dbReference>
<evidence type="ECO:0000256" key="5">
    <source>
        <dbReference type="SAM" id="Phobius"/>
    </source>
</evidence>
<accession>A0A225B7F7</accession>
<dbReference type="FunFam" id="3.90.550.10:FF:000051">
    <property type="entry name" value="Alpha-1,2-mannosyltransferase (Ktr4)"/>
    <property type="match status" value="1"/>
</dbReference>
<evidence type="ECO:0000256" key="4">
    <source>
        <dbReference type="PIRSR" id="PIRSR018153-1"/>
    </source>
</evidence>
<evidence type="ECO:0000313" key="6">
    <source>
        <dbReference type="EMBL" id="OKL61867.1"/>
    </source>
</evidence>
<dbReference type="InterPro" id="IPR002685">
    <property type="entry name" value="Glyco_trans_15"/>
</dbReference>
<dbReference type="GO" id="GO:0000026">
    <property type="term" value="F:alpha-1,2-mannosyltransferase activity"/>
    <property type="evidence" value="ECO:0007669"/>
    <property type="project" value="TreeGrafter"/>
</dbReference>
<dbReference type="GO" id="GO:0016020">
    <property type="term" value="C:membrane"/>
    <property type="evidence" value="ECO:0007669"/>
    <property type="project" value="InterPro"/>
</dbReference>
<dbReference type="PANTHER" id="PTHR31121">
    <property type="entry name" value="ALPHA-1,2 MANNOSYLTRANSFERASE KTR1"/>
    <property type="match status" value="1"/>
</dbReference>
<feature type="transmembrane region" description="Helical" evidence="5">
    <location>
        <begin position="12"/>
        <end position="30"/>
    </location>
</feature>
<evidence type="ECO:0000256" key="3">
    <source>
        <dbReference type="ARBA" id="ARBA00022679"/>
    </source>
</evidence>
<name>A0A225B7F7_TALAT</name>
<protein>
    <recommendedName>
        <fullName evidence="8">Mannosyltransferase KTR4</fullName>
    </recommendedName>
</protein>
<dbReference type="RefSeq" id="XP_020121988.1">
    <property type="nucleotide sequence ID" value="XM_020264555.1"/>
</dbReference>
<keyword evidence="3" id="KW-0808">Transferase</keyword>
<dbReference type="STRING" id="1441469.A0A225B7F7"/>
<sequence>MILKVPLRLVKNIVGCFFLVLLLFALYMRYDYDNWYRSSGDRALARMNFSIATTARTARKDATLIMLARNEELEGVLSSMRQLESSWNNKYHYPWIFFNNEPFTDEFKARTQEETNSECRYELIPKEHWDVPEWIDSELLETSMRRMKSQRIKYSARLGYHQMCRWNSGFFYRHPALEDYRYYWRVEPNVKFFCNLDYDPFQFLADNNKTYGFTINVYDDPLSITTLWPETMTFLDAHPNYLSADNSMSWLTDRTLRPEHTEAANGYSTCHFWSNFEIADMTFWRSPQYQEYFEHLDRAGGFFYERWGDAPVHSVALGLFEDNSRIHWFRDIGYQHPPFINCPDTPNCNSCQANIFTHSWSVINEDCRVNWFKQMCESRRKHSTNNNLTSEEEEICRQLYSIS</sequence>
<evidence type="ECO:0000313" key="7">
    <source>
        <dbReference type="Proteomes" id="UP000214365"/>
    </source>
</evidence>
<dbReference type="GO" id="GO:0006487">
    <property type="term" value="P:protein N-linked glycosylation"/>
    <property type="evidence" value="ECO:0007669"/>
    <property type="project" value="TreeGrafter"/>
</dbReference>
<comment type="caution">
    <text evidence="6">The sequence shown here is derived from an EMBL/GenBank/DDBJ whole genome shotgun (WGS) entry which is preliminary data.</text>
</comment>
<evidence type="ECO:0008006" key="8">
    <source>
        <dbReference type="Google" id="ProtNLM"/>
    </source>
</evidence>
<reference evidence="6 7" key="1">
    <citation type="submission" date="2015-06" db="EMBL/GenBank/DDBJ databases">
        <title>Talaromyces atroroseus IBT 11181 draft genome.</title>
        <authorList>
            <person name="Rasmussen K.B."/>
            <person name="Rasmussen S."/>
            <person name="Petersen B."/>
            <person name="Sicheritz-Ponten T."/>
            <person name="Mortensen U.H."/>
            <person name="Thrane U."/>
        </authorList>
    </citation>
    <scope>NUCLEOTIDE SEQUENCE [LARGE SCALE GENOMIC DNA]</scope>
    <source>
        <strain evidence="6 7">IBT 11181</strain>
    </source>
</reference>
<dbReference type="EMBL" id="LFMY01000003">
    <property type="protein sequence ID" value="OKL61867.1"/>
    <property type="molecule type" value="Genomic_DNA"/>
</dbReference>
<dbReference type="PANTHER" id="PTHR31121:SF7">
    <property type="entry name" value="MANNOSYLTRANSFERASE KTR4-RELATED"/>
    <property type="match status" value="1"/>
</dbReference>
<keyword evidence="5" id="KW-0472">Membrane</keyword>
<gene>
    <name evidence="6" type="ORF">UA08_02506</name>
</gene>
<keyword evidence="5" id="KW-0812">Transmembrane</keyword>
<dbReference type="GO" id="GO:0000032">
    <property type="term" value="P:cell wall mannoprotein biosynthetic process"/>
    <property type="evidence" value="ECO:0007669"/>
    <property type="project" value="TreeGrafter"/>
</dbReference>
<dbReference type="Proteomes" id="UP000214365">
    <property type="component" value="Unassembled WGS sequence"/>
</dbReference>
<dbReference type="SUPFAM" id="SSF53448">
    <property type="entry name" value="Nucleotide-diphospho-sugar transferases"/>
    <property type="match status" value="1"/>
</dbReference>
<dbReference type="Pfam" id="PF01793">
    <property type="entry name" value="Glyco_transf_15"/>
    <property type="match status" value="1"/>
</dbReference>
<comment type="similarity">
    <text evidence="1">Belongs to the glycosyltransferase 15 family.</text>
</comment>
<keyword evidence="2" id="KW-0328">Glycosyltransferase</keyword>
<dbReference type="OrthoDB" id="439943at2759"/>
<evidence type="ECO:0000256" key="1">
    <source>
        <dbReference type="ARBA" id="ARBA00007677"/>
    </source>
</evidence>
<dbReference type="Gene3D" id="3.90.550.10">
    <property type="entry name" value="Spore Coat Polysaccharide Biosynthesis Protein SpsA, Chain A"/>
    <property type="match status" value="1"/>
</dbReference>
<keyword evidence="7" id="KW-1185">Reference proteome</keyword>
<proteinExistence type="inferred from homology"/>
<dbReference type="GeneID" id="31002261"/>
<organism evidence="6 7">
    <name type="scientific">Talaromyces atroroseus</name>
    <dbReference type="NCBI Taxonomy" id="1441469"/>
    <lineage>
        <taxon>Eukaryota</taxon>
        <taxon>Fungi</taxon>
        <taxon>Dikarya</taxon>
        <taxon>Ascomycota</taxon>
        <taxon>Pezizomycotina</taxon>
        <taxon>Eurotiomycetes</taxon>
        <taxon>Eurotiomycetidae</taxon>
        <taxon>Eurotiales</taxon>
        <taxon>Trichocomaceae</taxon>
        <taxon>Talaromyces</taxon>
        <taxon>Talaromyces sect. Trachyspermi</taxon>
    </lineage>
</organism>
<keyword evidence="5" id="KW-1133">Transmembrane helix</keyword>